<protein>
    <recommendedName>
        <fullName evidence="3">Glycosyltransferase 2-like domain-containing protein</fullName>
    </recommendedName>
</protein>
<evidence type="ECO:0000259" key="3">
    <source>
        <dbReference type="Pfam" id="PF00535"/>
    </source>
</evidence>
<dbReference type="STRING" id="1602171.ST44_03210"/>
<dbReference type="InterPro" id="IPR001173">
    <property type="entry name" value="Glyco_trans_2-like"/>
</dbReference>
<comment type="caution">
    <text evidence="4">The sequence shown here is derived from an EMBL/GenBank/DDBJ whole genome shotgun (WGS) entry which is preliminary data.</text>
</comment>
<dbReference type="GO" id="GO:0016758">
    <property type="term" value="F:hexosyltransferase activity"/>
    <property type="evidence" value="ECO:0007669"/>
    <property type="project" value="UniProtKB-ARBA"/>
</dbReference>
<dbReference type="AlphaFoldDB" id="A0A0D0IXF6"/>
<dbReference type="Gene3D" id="3.90.550.10">
    <property type="entry name" value="Spore Coat Polysaccharide Biosynthesis Protein SpsA, Chain A"/>
    <property type="match status" value="1"/>
</dbReference>
<dbReference type="EMBL" id="JXQK01000040">
    <property type="protein sequence ID" value="KIP63584.1"/>
    <property type="molecule type" value="Genomic_DNA"/>
</dbReference>
<evidence type="ECO:0000313" key="4">
    <source>
        <dbReference type="EMBL" id="KIP63584.1"/>
    </source>
</evidence>
<keyword evidence="2" id="KW-0808">Transferase</keyword>
<dbReference type="InterPro" id="IPR029044">
    <property type="entry name" value="Nucleotide-diphossugar_trans"/>
</dbReference>
<dbReference type="RefSeq" id="WP_022316918.1">
    <property type="nucleotide sequence ID" value="NZ_JAXESS010000044.1"/>
</dbReference>
<feature type="domain" description="Glycosyltransferase 2-like" evidence="3">
    <location>
        <begin position="4"/>
        <end position="165"/>
    </location>
</feature>
<dbReference type="PANTHER" id="PTHR22916:SF51">
    <property type="entry name" value="GLYCOSYLTRANSFERASE EPSH-RELATED"/>
    <property type="match status" value="1"/>
</dbReference>
<evidence type="ECO:0000256" key="2">
    <source>
        <dbReference type="ARBA" id="ARBA00022679"/>
    </source>
</evidence>
<dbReference type="PANTHER" id="PTHR22916">
    <property type="entry name" value="GLYCOSYLTRANSFERASE"/>
    <property type="match status" value="1"/>
</dbReference>
<dbReference type="GeneID" id="93484834"/>
<reference evidence="4 5" key="1">
    <citation type="submission" date="2015-01" db="EMBL/GenBank/DDBJ databases">
        <title>Comparative genomics of non-oral Prevotella species.</title>
        <authorList>
            <person name="Accetto T."/>
            <person name="Nograsek B."/>
            <person name="Avgustin G."/>
        </authorList>
    </citation>
    <scope>NUCLEOTIDE SEQUENCE [LARGE SCALE GENOMIC DNA]</scope>
    <source>
        <strain evidence="4 5">P5-119</strain>
    </source>
</reference>
<dbReference type="SUPFAM" id="SSF53448">
    <property type="entry name" value="Nucleotide-diphospho-sugar transferases"/>
    <property type="match status" value="1"/>
</dbReference>
<evidence type="ECO:0000313" key="5">
    <source>
        <dbReference type="Proteomes" id="UP000032046"/>
    </source>
</evidence>
<keyword evidence="5" id="KW-1185">Reference proteome</keyword>
<accession>A0A0D0IXF6</accession>
<organism evidence="4 5">
    <name type="scientific">Prevotella pectinovora</name>
    <dbReference type="NCBI Taxonomy" id="1602169"/>
    <lineage>
        <taxon>Bacteria</taxon>
        <taxon>Pseudomonadati</taxon>
        <taxon>Bacteroidota</taxon>
        <taxon>Bacteroidia</taxon>
        <taxon>Bacteroidales</taxon>
        <taxon>Prevotellaceae</taxon>
        <taxon>Prevotella</taxon>
    </lineage>
</organism>
<dbReference type="CDD" id="cd00761">
    <property type="entry name" value="Glyco_tranf_GTA_type"/>
    <property type="match status" value="1"/>
</dbReference>
<evidence type="ECO:0000256" key="1">
    <source>
        <dbReference type="ARBA" id="ARBA00022676"/>
    </source>
</evidence>
<gene>
    <name evidence="4" type="ORF">ST44_03210</name>
</gene>
<keyword evidence="1" id="KW-0328">Glycosyltransferase</keyword>
<dbReference type="Pfam" id="PF00535">
    <property type="entry name" value="Glycos_transf_2"/>
    <property type="match status" value="1"/>
</dbReference>
<dbReference type="Proteomes" id="UP000032046">
    <property type="component" value="Unassembled WGS sequence"/>
</dbReference>
<name>A0A0D0IXF6_9BACT</name>
<sequence length="302" mass="34855">MTLSVIIPIYNVEKMLRRCVDSVRIQGFDDIEILLINDGSTDGSGIIAEEYAATYKNIKYWKKENGGLSDARNFGIERAEGDYITFVDSDDELAPNTYSPLIALLQEHPFLDILEYPMLQRPGLRDETLFNPGNHLFKDALDWLAYKGTEHCWACNKIYKRSLFNNVAFEKGKKFEDILLMALLIKQKPIIATIDKGRYLYHYNDNGIAATDKSNGLSSLLDAQLHLVSQLNINTRERRWHRVYMDMLTAQLYSYQKTGKIRLAQQHVSLFGYATWKDTLKAMFVNTIGLERTCRLFGRMKR</sequence>
<proteinExistence type="predicted"/>